<keyword evidence="4 6" id="KW-1133">Transmembrane helix</keyword>
<feature type="transmembrane region" description="Helical" evidence="6">
    <location>
        <begin position="214"/>
        <end position="237"/>
    </location>
</feature>
<dbReference type="PANTHER" id="PTHR23513:SF11">
    <property type="entry name" value="STAPHYLOFERRIN A TRANSPORTER"/>
    <property type="match status" value="1"/>
</dbReference>
<evidence type="ECO:0000256" key="6">
    <source>
        <dbReference type="SAM" id="Phobius"/>
    </source>
</evidence>
<feature type="transmembrane region" description="Helical" evidence="6">
    <location>
        <begin position="285"/>
        <end position="303"/>
    </location>
</feature>
<feature type="transmembrane region" description="Helical" evidence="6">
    <location>
        <begin position="351"/>
        <end position="371"/>
    </location>
</feature>
<dbReference type="SUPFAM" id="SSF103473">
    <property type="entry name" value="MFS general substrate transporter"/>
    <property type="match status" value="1"/>
</dbReference>
<organism evidence="8 9">
    <name type="scientific">Nonomuraea typhae</name>
    <dbReference type="NCBI Taxonomy" id="2603600"/>
    <lineage>
        <taxon>Bacteria</taxon>
        <taxon>Bacillati</taxon>
        <taxon>Actinomycetota</taxon>
        <taxon>Actinomycetes</taxon>
        <taxon>Streptosporangiales</taxon>
        <taxon>Streptosporangiaceae</taxon>
        <taxon>Nonomuraea</taxon>
    </lineage>
</organism>
<reference evidence="8 9" key="1">
    <citation type="submission" date="2024-10" db="EMBL/GenBank/DDBJ databases">
        <title>The Natural Products Discovery Center: Release of the First 8490 Sequenced Strains for Exploring Actinobacteria Biosynthetic Diversity.</title>
        <authorList>
            <person name="Kalkreuter E."/>
            <person name="Kautsar S.A."/>
            <person name="Yang D."/>
            <person name="Bader C.D."/>
            <person name="Teijaro C.N."/>
            <person name="Fluegel L."/>
            <person name="Davis C.M."/>
            <person name="Simpson J.R."/>
            <person name="Lauterbach L."/>
            <person name="Steele A.D."/>
            <person name="Gui C."/>
            <person name="Meng S."/>
            <person name="Li G."/>
            <person name="Viehrig K."/>
            <person name="Ye F."/>
            <person name="Su P."/>
            <person name="Kiefer A.F."/>
            <person name="Nichols A."/>
            <person name="Cepeda A.J."/>
            <person name="Yan W."/>
            <person name="Fan B."/>
            <person name="Jiang Y."/>
            <person name="Adhikari A."/>
            <person name="Zheng C.-J."/>
            <person name="Schuster L."/>
            <person name="Cowan T.M."/>
            <person name="Smanski M.J."/>
            <person name="Chevrette M.G."/>
            <person name="De Carvalho L.P.S."/>
            <person name="Shen B."/>
        </authorList>
    </citation>
    <scope>NUCLEOTIDE SEQUENCE [LARGE SCALE GENOMIC DNA]</scope>
    <source>
        <strain evidence="8 9">NPDC050545</strain>
    </source>
</reference>
<evidence type="ECO:0000256" key="1">
    <source>
        <dbReference type="ARBA" id="ARBA00004651"/>
    </source>
</evidence>
<dbReference type="Pfam" id="PF07690">
    <property type="entry name" value="MFS_1"/>
    <property type="match status" value="1"/>
</dbReference>
<dbReference type="InterPro" id="IPR011701">
    <property type="entry name" value="MFS"/>
</dbReference>
<dbReference type="EMBL" id="JBITGY010000009">
    <property type="protein sequence ID" value="MFI6502030.1"/>
    <property type="molecule type" value="Genomic_DNA"/>
</dbReference>
<evidence type="ECO:0000256" key="3">
    <source>
        <dbReference type="ARBA" id="ARBA00022692"/>
    </source>
</evidence>
<dbReference type="InterPro" id="IPR036259">
    <property type="entry name" value="MFS_trans_sf"/>
</dbReference>
<feature type="transmembrane region" description="Helical" evidence="6">
    <location>
        <begin position="309"/>
        <end position="331"/>
    </location>
</feature>
<keyword evidence="3 6" id="KW-0812">Transmembrane</keyword>
<evidence type="ECO:0000313" key="8">
    <source>
        <dbReference type="EMBL" id="MFI6502030.1"/>
    </source>
</evidence>
<feature type="transmembrane region" description="Helical" evidence="6">
    <location>
        <begin position="165"/>
        <end position="185"/>
    </location>
</feature>
<keyword evidence="9" id="KW-1185">Reference proteome</keyword>
<feature type="transmembrane region" description="Helical" evidence="6">
    <location>
        <begin position="12"/>
        <end position="39"/>
    </location>
</feature>
<evidence type="ECO:0000313" key="9">
    <source>
        <dbReference type="Proteomes" id="UP001612741"/>
    </source>
</evidence>
<gene>
    <name evidence="8" type="ORF">ACIBG2_31945</name>
</gene>
<feature type="transmembrane region" description="Helical" evidence="6">
    <location>
        <begin position="45"/>
        <end position="70"/>
    </location>
</feature>
<evidence type="ECO:0000259" key="7">
    <source>
        <dbReference type="PROSITE" id="PS50850"/>
    </source>
</evidence>
<name>A0ABW7Z1H1_9ACTN</name>
<dbReference type="PANTHER" id="PTHR23513">
    <property type="entry name" value="INTEGRAL MEMBRANE EFFLUX PROTEIN-RELATED"/>
    <property type="match status" value="1"/>
</dbReference>
<feature type="domain" description="Major facilitator superfamily (MFS) profile" evidence="7">
    <location>
        <begin position="1"/>
        <end position="412"/>
    </location>
</feature>
<feature type="transmembrane region" description="Helical" evidence="6">
    <location>
        <begin position="377"/>
        <end position="397"/>
    </location>
</feature>
<comment type="caution">
    <text evidence="8">The sequence shown here is derived from an EMBL/GenBank/DDBJ whole genome shotgun (WGS) entry which is preliminary data.</text>
</comment>
<keyword evidence="2" id="KW-1003">Cell membrane</keyword>
<dbReference type="Gene3D" id="1.20.1250.20">
    <property type="entry name" value="MFS general substrate transporter like domains"/>
    <property type="match status" value="1"/>
</dbReference>
<dbReference type="InterPro" id="IPR020846">
    <property type="entry name" value="MFS_dom"/>
</dbReference>
<evidence type="ECO:0000256" key="4">
    <source>
        <dbReference type="ARBA" id="ARBA00022989"/>
    </source>
</evidence>
<feature type="transmembrane region" description="Helical" evidence="6">
    <location>
        <begin position="136"/>
        <end position="159"/>
    </location>
</feature>
<evidence type="ECO:0000256" key="2">
    <source>
        <dbReference type="ARBA" id="ARBA00022475"/>
    </source>
</evidence>
<proteinExistence type="predicted"/>
<keyword evidence="5 6" id="KW-0472">Membrane</keyword>
<sequence>MRAAAGVLGDRAFRLLWCSLTASVAADYIFPIAVVISLIRGGYGAAAIGLVLAGRLIALVGFALFGGVWADRLPRRLVMACSQLGLVAITLVVAIWPLAPFLGAAVFLGGLCEAFFRPALQGVLSTVLPERHRRTGIAMTSVSLRAGSLLGAFAGSAIVVALGPWAAFLAAALGFGISSGLIWLMREPMLPAVPRRPLMAEIRQGVREVLSRPWMAAVIAVLALHQTLIVAPAQVLLPATAVKLQWNFLPLHEGDAIYGLSLAALSLGGLIGAGLAMLRPGPRPGLTAMLGLLPYGLVPLSLMTSTTPWPVFTCFLLAGIGLEVAAIEWVIGMLREVPPGRQARVASLEWVAVLGLTPFGLVATGVLVDTIGARPVLLVSALAAVLPLVALVVPGLVELRSSRSRSWSDESS</sequence>
<comment type="subcellular location">
    <subcellularLocation>
        <location evidence="1">Cell membrane</location>
        <topology evidence="1">Multi-pass membrane protein</topology>
    </subcellularLocation>
</comment>
<dbReference type="PROSITE" id="PS50850">
    <property type="entry name" value="MFS"/>
    <property type="match status" value="1"/>
</dbReference>
<dbReference type="CDD" id="cd06173">
    <property type="entry name" value="MFS_MefA_like"/>
    <property type="match status" value="1"/>
</dbReference>
<evidence type="ECO:0000256" key="5">
    <source>
        <dbReference type="ARBA" id="ARBA00023136"/>
    </source>
</evidence>
<dbReference type="Proteomes" id="UP001612741">
    <property type="component" value="Unassembled WGS sequence"/>
</dbReference>
<accession>A0ABW7Z1H1</accession>
<feature type="transmembrane region" description="Helical" evidence="6">
    <location>
        <begin position="257"/>
        <end position="278"/>
    </location>
</feature>
<protein>
    <submittedName>
        <fullName evidence="8">MFS transporter</fullName>
    </submittedName>
</protein>
<dbReference type="RefSeq" id="WP_397087002.1">
    <property type="nucleotide sequence ID" value="NZ_JBITGY010000009.1"/>
</dbReference>